<dbReference type="Proteomes" id="UP000822688">
    <property type="component" value="Chromosome V"/>
</dbReference>
<accession>A0A8T0HNZ0</accession>
<protein>
    <submittedName>
        <fullName evidence="1">Uncharacterized protein</fullName>
    </submittedName>
</protein>
<name>A0A8T0HNZ0_CERPU</name>
<comment type="caution">
    <text evidence="1">The sequence shown here is derived from an EMBL/GenBank/DDBJ whole genome shotgun (WGS) entry which is preliminary data.</text>
</comment>
<keyword evidence="2" id="KW-1185">Reference proteome</keyword>
<sequence length="58" mass="6780">MHRDIHPVPQLRLYELLVASLVKSASSLYCQRWRSKIVILFMLPLSMCYGSDAHVHRL</sequence>
<dbReference type="EMBL" id="CM026426">
    <property type="protein sequence ID" value="KAG0572517.1"/>
    <property type="molecule type" value="Genomic_DNA"/>
</dbReference>
<organism evidence="1 2">
    <name type="scientific">Ceratodon purpureus</name>
    <name type="common">Fire moss</name>
    <name type="synonym">Dicranum purpureum</name>
    <dbReference type="NCBI Taxonomy" id="3225"/>
    <lineage>
        <taxon>Eukaryota</taxon>
        <taxon>Viridiplantae</taxon>
        <taxon>Streptophyta</taxon>
        <taxon>Embryophyta</taxon>
        <taxon>Bryophyta</taxon>
        <taxon>Bryophytina</taxon>
        <taxon>Bryopsida</taxon>
        <taxon>Dicranidae</taxon>
        <taxon>Pseudoditrichales</taxon>
        <taxon>Ditrichaceae</taxon>
        <taxon>Ceratodon</taxon>
    </lineage>
</organism>
<evidence type="ECO:0000313" key="1">
    <source>
        <dbReference type="EMBL" id="KAG0572517.1"/>
    </source>
</evidence>
<gene>
    <name evidence="1" type="ORF">KC19_VG101600</name>
</gene>
<proteinExistence type="predicted"/>
<evidence type="ECO:0000313" key="2">
    <source>
        <dbReference type="Proteomes" id="UP000822688"/>
    </source>
</evidence>
<dbReference type="AlphaFoldDB" id="A0A8T0HNZ0"/>
<reference evidence="1" key="1">
    <citation type="submission" date="2020-06" db="EMBL/GenBank/DDBJ databases">
        <title>WGS assembly of Ceratodon purpureus strain R40.</title>
        <authorList>
            <person name="Carey S.B."/>
            <person name="Jenkins J."/>
            <person name="Shu S."/>
            <person name="Lovell J.T."/>
            <person name="Sreedasyam A."/>
            <person name="Maumus F."/>
            <person name="Tiley G.P."/>
            <person name="Fernandez-Pozo N."/>
            <person name="Barry K."/>
            <person name="Chen C."/>
            <person name="Wang M."/>
            <person name="Lipzen A."/>
            <person name="Daum C."/>
            <person name="Saski C.A."/>
            <person name="Payton A.C."/>
            <person name="Mcbreen J.C."/>
            <person name="Conrad R.E."/>
            <person name="Kollar L.M."/>
            <person name="Olsson S."/>
            <person name="Huttunen S."/>
            <person name="Landis J.B."/>
            <person name="Wickett N.J."/>
            <person name="Johnson M.G."/>
            <person name="Rensing S.A."/>
            <person name="Grimwood J."/>
            <person name="Schmutz J."/>
            <person name="Mcdaniel S.F."/>
        </authorList>
    </citation>
    <scope>NUCLEOTIDE SEQUENCE</scope>
    <source>
        <strain evidence="1">R40</strain>
    </source>
</reference>